<dbReference type="EMBL" id="MPDP01000114">
    <property type="protein sequence ID" value="KAK1479329.1"/>
    <property type="molecule type" value="Genomic_DNA"/>
</dbReference>
<keyword evidence="3" id="KW-1185">Reference proteome</keyword>
<comment type="caution">
    <text evidence="2">The sequence shown here is derived from an EMBL/GenBank/DDBJ whole genome shotgun (WGS) entry which is preliminary data.</text>
</comment>
<organism evidence="2 3">
    <name type="scientific">Colletotrichum cuscutae</name>
    <dbReference type="NCBI Taxonomy" id="1209917"/>
    <lineage>
        <taxon>Eukaryota</taxon>
        <taxon>Fungi</taxon>
        <taxon>Dikarya</taxon>
        <taxon>Ascomycota</taxon>
        <taxon>Pezizomycotina</taxon>
        <taxon>Sordariomycetes</taxon>
        <taxon>Hypocreomycetidae</taxon>
        <taxon>Glomerellales</taxon>
        <taxon>Glomerellaceae</taxon>
        <taxon>Colletotrichum</taxon>
        <taxon>Colletotrichum acutatum species complex</taxon>
    </lineage>
</organism>
<feature type="region of interest" description="Disordered" evidence="1">
    <location>
        <begin position="813"/>
        <end position="832"/>
    </location>
</feature>
<reference evidence="2" key="1">
    <citation type="submission" date="2016-11" db="EMBL/GenBank/DDBJ databases">
        <title>The genome sequence of Colletotrichum cuscutae.</title>
        <authorList>
            <person name="Baroncelli R."/>
        </authorList>
    </citation>
    <scope>NUCLEOTIDE SEQUENCE</scope>
    <source>
        <strain evidence="2">IMI 304802</strain>
    </source>
</reference>
<proteinExistence type="predicted"/>
<evidence type="ECO:0000313" key="2">
    <source>
        <dbReference type="EMBL" id="KAK1479329.1"/>
    </source>
</evidence>
<feature type="region of interest" description="Disordered" evidence="1">
    <location>
        <begin position="1"/>
        <end position="25"/>
    </location>
</feature>
<protein>
    <submittedName>
        <fullName evidence="2">Uncharacterized protein</fullName>
    </submittedName>
</protein>
<dbReference type="AlphaFoldDB" id="A0AAI9Y5R9"/>
<name>A0AAI9Y5R9_9PEZI</name>
<sequence>MGNVKTMQTLRPKSPDGRGIRESSSSCHLFRFGPGRQSASQAEGETLTLQLIVGIRIRTLQLAPAAIYSVKKESEEVSEAGEPRWRKGSEHSPAWNLAWMRAWMLAWNFKLSHLQMKSSHDSTLWRCCNLCIEREREREREIFCSSAVHLGPHREPEETAWPTAADNMVRYREAFPSASSTFKTSLPNPSLWGDSSPSLALPYLTILQNVQYLSPPALHLLTLASAALHMRLTLFQLHVYPLRLQHIDTISSKHILFNVCLHSFPFSTHSSPLDTCSSPRSFQSDKKLARRTSLQRYEYGKGSFNWALTTPSYNRQRRRSYSKKALQQGVFAVVQKKRPIKSWLGNNALRHHTKLALKSSIVIWPSFARLNDEPFYSKEVGRLDKLGEEPPRGTHPERRVISLAPCLSYQHLELLRLHIDPNSALKAANNGKRETPLPSELSSSSHFVFENQVKVSALRRERDHLGFHRVESSTLHPTLHLHWRPGVFVRLHTIQVSPRPPTKGVQSLEGDPTYFDISPPFDTNRLVIPPSIRVDTACHHLAIEPRPRSNLRLELAWKFRRHIDGYYLSDKISTANAAAPEARGDQSVPVTRKDNCTQKRETIARRVGDGCKRLADPVIPRRPAKRAKGMDTDYRTHVPRSLVAGSEAAFKNSPGPGDRVQLHPTTGGGMSPTSSIGAKYAPLSTAYRWYSLPWYWFSDQRNPSQEETKFFLRTGSTRLSFFRPKSAFGIRYWDELELVWIQDGMEGKDYPSKEPYPDHRGFHEGGSLERYSTLAGLCFLHPTTSLWEPVRYPLSSGDMDMSSAVIAGPEPPCTHENSRMEPADNQDGGCGSGSQPILATWTPLLPVAGSMDPPGRRSSF</sequence>
<accession>A0AAI9Y5R9</accession>
<dbReference type="Proteomes" id="UP001239213">
    <property type="component" value="Unassembled WGS sequence"/>
</dbReference>
<gene>
    <name evidence="2" type="ORF">CCUS01_16290</name>
</gene>
<evidence type="ECO:0000313" key="3">
    <source>
        <dbReference type="Proteomes" id="UP001239213"/>
    </source>
</evidence>
<evidence type="ECO:0000256" key="1">
    <source>
        <dbReference type="SAM" id="MobiDB-lite"/>
    </source>
</evidence>
<feature type="compositionally biased region" description="Polar residues" evidence="1">
    <location>
        <begin position="1"/>
        <end position="11"/>
    </location>
</feature>